<gene>
    <name evidence="1" type="ORF">B296_00006567</name>
</gene>
<reference evidence="1 2" key="1">
    <citation type="journal article" date="2014" name="Agronomy (Basel)">
        <title>A Draft Genome Sequence for Ensete ventricosum, the Drought-Tolerant Tree Against Hunger.</title>
        <authorList>
            <person name="Harrison J."/>
            <person name="Moore K.A."/>
            <person name="Paszkiewicz K."/>
            <person name="Jones T."/>
            <person name="Grant M."/>
            <person name="Ambacheew D."/>
            <person name="Muzemil S."/>
            <person name="Studholme D.J."/>
        </authorList>
    </citation>
    <scope>NUCLEOTIDE SEQUENCE [LARGE SCALE GENOMIC DNA]</scope>
</reference>
<proteinExistence type="predicted"/>
<evidence type="ECO:0000313" key="1">
    <source>
        <dbReference type="EMBL" id="RRT82914.1"/>
    </source>
</evidence>
<name>A0A427B360_ENSVE</name>
<protein>
    <submittedName>
        <fullName evidence="1">Uncharacterized protein</fullName>
    </submittedName>
</protein>
<evidence type="ECO:0000313" key="2">
    <source>
        <dbReference type="Proteomes" id="UP000287651"/>
    </source>
</evidence>
<organism evidence="1 2">
    <name type="scientific">Ensete ventricosum</name>
    <name type="common">Abyssinian banana</name>
    <name type="synonym">Musa ensete</name>
    <dbReference type="NCBI Taxonomy" id="4639"/>
    <lineage>
        <taxon>Eukaryota</taxon>
        <taxon>Viridiplantae</taxon>
        <taxon>Streptophyta</taxon>
        <taxon>Embryophyta</taxon>
        <taxon>Tracheophyta</taxon>
        <taxon>Spermatophyta</taxon>
        <taxon>Magnoliopsida</taxon>
        <taxon>Liliopsida</taxon>
        <taxon>Zingiberales</taxon>
        <taxon>Musaceae</taxon>
        <taxon>Ensete</taxon>
    </lineage>
</organism>
<dbReference type="AlphaFoldDB" id="A0A427B360"/>
<dbReference type="EMBL" id="AMZH03000600">
    <property type="protein sequence ID" value="RRT82914.1"/>
    <property type="molecule type" value="Genomic_DNA"/>
</dbReference>
<dbReference type="Proteomes" id="UP000287651">
    <property type="component" value="Unassembled WGS sequence"/>
</dbReference>
<sequence length="250" mass="27636">MHRKINRLLFFIRDLFLMLLDLLLHVFKRFNRWEAALFAAMIAAPRFVVMPTKTLCRSAKEIAAFTVRGCRALTSPLISDLSPSMNVSNNCLSDQHKQGKIIPQTWSDVLGGGSKIVGFRWVLGGGSKIVGFRWVKEKKKDKVAAADFSWMVVKGHRDAKNAAPIPSVRTLTDSKLGVISIGDRPPWNSIGRKTVKRVKLCITSPQGRREVNAPPVPDLCPGSSTTGAGLLERGMRPRACALRRSETSNS</sequence>
<comment type="caution">
    <text evidence="1">The sequence shown here is derived from an EMBL/GenBank/DDBJ whole genome shotgun (WGS) entry which is preliminary data.</text>
</comment>
<accession>A0A427B360</accession>